<dbReference type="InterPro" id="IPR007462">
    <property type="entry name" value="COV1-like"/>
</dbReference>
<evidence type="ECO:0000313" key="2">
    <source>
        <dbReference type="EMBL" id="GAH60248.1"/>
    </source>
</evidence>
<accession>X1IRS9</accession>
<dbReference type="PANTHER" id="PTHR31876:SF26">
    <property type="entry name" value="PROTEIN LIKE COV 2"/>
    <property type="match status" value="1"/>
</dbReference>
<feature type="transmembrane region" description="Helical" evidence="1">
    <location>
        <begin position="20"/>
        <end position="42"/>
    </location>
</feature>
<reference evidence="2" key="1">
    <citation type="journal article" date="2014" name="Front. Microbiol.">
        <title>High frequency of phylogenetically diverse reductive dehalogenase-homologous genes in deep subseafloor sedimentary metagenomes.</title>
        <authorList>
            <person name="Kawai M."/>
            <person name="Futagami T."/>
            <person name="Toyoda A."/>
            <person name="Takaki Y."/>
            <person name="Nishi S."/>
            <person name="Hori S."/>
            <person name="Arai W."/>
            <person name="Tsubouchi T."/>
            <person name="Morono Y."/>
            <person name="Uchiyama I."/>
            <person name="Ito T."/>
            <person name="Fujiyama A."/>
            <person name="Inagaki F."/>
            <person name="Takami H."/>
        </authorList>
    </citation>
    <scope>NUCLEOTIDE SEQUENCE</scope>
    <source>
        <strain evidence="2">Expedition CK06-06</strain>
    </source>
</reference>
<evidence type="ECO:0000256" key="1">
    <source>
        <dbReference type="SAM" id="Phobius"/>
    </source>
</evidence>
<evidence type="ECO:0008006" key="3">
    <source>
        <dbReference type="Google" id="ProtNLM"/>
    </source>
</evidence>
<sequence>MKHTQRVSWGWLGKKLRTQFGTGILIVVPIGVTILILVWIFITLDNILQPIIRSIWGRTVPGVGFGVTIVLIYLAGVIASNIIGRRVIHYGESLLVKVPVVRQLYAGIKQILEGFSKPGKTGFMQVVLIEFPKEGMRAIGFITNESYDKSGERLLNVFIPTSPNPTSGFLEIVTEDKVIRTNISVDDALKMVVSAGRVSLQEISDKLSPQG</sequence>
<keyword evidence="1" id="KW-0812">Transmembrane</keyword>
<name>X1IRS9_9ZZZZ</name>
<gene>
    <name evidence="2" type="ORF">S03H2_28945</name>
</gene>
<comment type="caution">
    <text evidence="2">The sequence shown here is derived from an EMBL/GenBank/DDBJ whole genome shotgun (WGS) entry which is preliminary data.</text>
</comment>
<proteinExistence type="predicted"/>
<feature type="transmembrane region" description="Helical" evidence="1">
    <location>
        <begin position="62"/>
        <end position="83"/>
    </location>
</feature>
<protein>
    <recommendedName>
        <fullName evidence="3">DUF502 domain-containing protein</fullName>
    </recommendedName>
</protein>
<keyword evidence="1" id="KW-0472">Membrane</keyword>
<dbReference type="PANTHER" id="PTHR31876">
    <property type="entry name" value="COV-LIKE PROTEIN 1"/>
    <property type="match status" value="1"/>
</dbReference>
<dbReference type="EMBL" id="BARU01017450">
    <property type="protein sequence ID" value="GAH60248.1"/>
    <property type="molecule type" value="Genomic_DNA"/>
</dbReference>
<dbReference type="AlphaFoldDB" id="X1IRS9"/>
<dbReference type="Pfam" id="PF04367">
    <property type="entry name" value="DUF502"/>
    <property type="match status" value="1"/>
</dbReference>
<organism evidence="2">
    <name type="scientific">marine sediment metagenome</name>
    <dbReference type="NCBI Taxonomy" id="412755"/>
    <lineage>
        <taxon>unclassified sequences</taxon>
        <taxon>metagenomes</taxon>
        <taxon>ecological metagenomes</taxon>
    </lineage>
</organism>
<keyword evidence="1" id="KW-1133">Transmembrane helix</keyword>